<keyword evidence="3" id="KW-1185">Reference proteome</keyword>
<dbReference type="PROSITE" id="PS51257">
    <property type="entry name" value="PROKAR_LIPOPROTEIN"/>
    <property type="match status" value="1"/>
</dbReference>
<dbReference type="Gene3D" id="2.40.50.140">
    <property type="entry name" value="Nucleic acid-binding proteins"/>
    <property type="match status" value="1"/>
</dbReference>
<organism evidence="2 3">
    <name type="scientific">Nocardioides kribbensis</name>
    <dbReference type="NCBI Taxonomy" id="305517"/>
    <lineage>
        <taxon>Bacteria</taxon>
        <taxon>Bacillati</taxon>
        <taxon>Actinomycetota</taxon>
        <taxon>Actinomycetes</taxon>
        <taxon>Propionibacteriales</taxon>
        <taxon>Nocardioidaceae</taxon>
        <taxon>Nocardioides</taxon>
    </lineage>
</organism>
<protein>
    <recommendedName>
        <fullName evidence="4">tRNA_anti-like</fullName>
    </recommendedName>
</protein>
<proteinExistence type="predicted"/>
<reference evidence="2 3" key="1">
    <citation type="submission" date="2024-02" db="EMBL/GenBank/DDBJ databases">
        <title>Full genome sequence of Nocardioides kribbensis.</title>
        <authorList>
            <person name="Poletto B.L."/>
            <person name="Silva G."/>
            <person name="Galante D."/>
            <person name="Campos K.R."/>
            <person name="Santos M.B.N."/>
            <person name="Sacchi C.T."/>
        </authorList>
    </citation>
    <scope>NUCLEOTIDE SEQUENCE [LARGE SCALE GENOMIC DNA]</scope>
    <source>
        <strain evidence="2 3">O4R</strain>
    </source>
</reference>
<dbReference type="InterPro" id="IPR012340">
    <property type="entry name" value="NA-bd_OB-fold"/>
</dbReference>
<evidence type="ECO:0000313" key="2">
    <source>
        <dbReference type="EMBL" id="MEQ7847349.1"/>
    </source>
</evidence>
<dbReference type="RefSeq" id="WP_349804407.1">
    <property type="nucleotide sequence ID" value="NZ_JBEGDP010000007.1"/>
</dbReference>
<dbReference type="InterPro" id="IPR024422">
    <property type="entry name" value="Protein_unknown_function_OB"/>
</dbReference>
<evidence type="ECO:0000313" key="3">
    <source>
        <dbReference type="Proteomes" id="UP001482520"/>
    </source>
</evidence>
<feature type="chain" id="PRO_5045256432" description="tRNA_anti-like" evidence="1">
    <location>
        <begin position="22"/>
        <end position="142"/>
    </location>
</feature>
<dbReference type="EMBL" id="JBEGDP010000007">
    <property type="protein sequence ID" value="MEQ7847349.1"/>
    <property type="molecule type" value="Genomic_DNA"/>
</dbReference>
<comment type="caution">
    <text evidence="2">The sequence shown here is derived from an EMBL/GenBank/DDBJ whole genome shotgun (WGS) entry which is preliminary data.</text>
</comment>
<gene>
    <name evidence="2" type="ORF">V6R90_08675</name>
</gene>
<evidence type="ECO:0008006" key="4">
    <source>
        <dbReference type="Google" id="ProtNLM"/>
    </source>
</evidence>
<name>A0ABV1NXX7_9ACTN</name>
<feature type="signal peptide" evidence="1">
    <location>
        <begin position="1"/>
        <end position="21"/>
    </location>
</feature>
<evidence type="ECO:0000256" key="1">
    <source>
        <dbReference type="SAM" id="SignalP"/>
    </source>
</evidence>
<dbReference type="Pfam" id="PF12869">
    <property type="entry name" value="tRNA_anti-like"/>
    <property type="match status" value="1"/>
</dbReference>
<sequence>MRRANVAILAMVLGAVGAGCAVPDDSDGGSGGSSAGKPDLKVTAKKILKEFEDNEAAADGKYKDKTLQVSGTVSKIDTELLDDEQYVIQVGAGTDFDIFTVNCDDQSSDDVSSLKKGKAITVIGEFEDGGDLGIELDNCSIA</sequence>
<dbReference type="Proteomes" id="UP001482520">
    <property type="component" value="Unassembled WGS sequence"/>
</dbReference>
<keyword evidence="1" id="KW-0732">Signal</keyword>
<accession>A0ABV1NXX7</accession>